<dbReference type="InterPro" id="IPR024520">
    <property type="entry name" value="DUF3558"/>
</dbReference>
<dbReference type="AlphaFoldDB" id="A0A4R8S244"/>
<feature type="compositionally biased region" description="Low complexity" evidence="1">
    <location>
        <begin position="25"/>
        <end position="51"/>
    </location>
</feature>
<dbReference type="EMBL" id="PECH01000008">
    <property type="protein sequence ID" value="TDZ80095.1"/>
    <property type="molecule type" value="Genomic_DNA"/>
</dbReference>
<organism evidence="3 4">
    <name type="scientific">Mycobacteroides salmoniphilum</name>
    <dbReference type="NCBI Taxonomy" id="404941"/>
    <lineage>
        <taxon>Bacteria</taxon>
        <taxon>Bacillati</taxon>
        <taxon>Actinomycetota</taxon>
        <taxon>Actinomycetes</taxon>
        <taxon>Mycobacteriales</taxon>
        <taxon>Mycobacteriaceae</taxon>
        <taxon>Mycobacteroides</taxon>
    </lineage>
</organism>
<feature type="region of interest" description="Disordered" evidence="1">
    <location>
        <begin position="25"/>
        <end position="65"/>
    </location>
</feature>
<protein>
    <recommendedName>
        <fullName evidence="5">DUF3558 domain-containing protein</fullName>
    </recommendedName>
</protein>
<comment type="caution">
    <text evidence="3">The sequence shown here is derived from an EMBL/GenBank/DDBJ whole genome shotgun (WGS) entry which is preliminary data.</text>
</comment>
<evidence type="ECO:0000256" key="1">
    <source>
        <dbReference type="SAM" id="MobiDB-lite"/>
    </source>
</evidence>
<accession>A0A4R8S244</accession>
<dbReference type="RefSeq" id="WP_134072631.1">
    <property type="nucleotide sequence ID" value="NZ_PECH01000008.1"/>
</dbReference>
<evidence type="ECO:0000256" key="2">
    <source>
        <dbReference type="SAM" id="SignalP"/>
    </source>
</evidence>
<evidence type="ECO:0000313" key="4">
    <source>
        <dbReference type="Proteomes" id="UP000295117"/>
    </source>
</evidence>
<keyword evidence="2" id="KW-0732">Signal</keyword>
<dbReference type="Proteomes" id="UP000295117">
    <property type="component" value="Unassembled WGS sequence"/>
</dbReference>
<dbReference type="PROSITE" id="PS51257">
    <property type="entry name" value="PROKAR_LIPOPROTEIN"/>
    <property type="match status" value="1"/>
</dbReference>
<proteinExistence type="predicted"/>
<reference evidence="3 4" key="1">
    <citation type="journal article" date="2019" name="Sci. Rep.">
        <title>Extended insight into the Mycobacterium chelonae-abscessus complex through whole genome sequencing of Mycobacterium salmoniphilum outbreak and Mycobacterium salmoniphilum-like strains.</title>
        <authorList>
            <person name="Behra P.R.K."/>
            <person name="Das S."/>
            <person name="Pettersson B.M.F."/>
            <person name="Shirreff L."/>
            <person name="DuCote T."/>
            <person name="Jacobsson K.G."/>
            <person name="Ennis D.G."/>
            <person name="Kirsebom L.A."/>
        </authorList>
    </citation>
    <scope>NUCLEOTIDE SEQUENCE [LARGE SCALE GENOMIC DNA]</scope>
    <source>
        <strain evidence="3 4">DE 4585</strain>
    </source>
</reference>
<dbReference type="Pfam" id="PF12079">
    <property type="entry name" value="DUF3558"/>
    <property type="match status" value="1"/>
</dbReference>
<sequence precursor="true">MRHAASLLVVTCAAIVGLSGCSTTTVTSGEVTTASSTGSVTGSTSTTVTNTLPGPHPPANDNNNGTSFDPCLAYTAAELKSWGVTPGSVEDIGVKDTVQRGCAWVGNGWEFQQLVTNQLIDTYFNSPSFPGAQAITVDGLTAAQYRKPVDDMTICYIDLPSQQASVGTIVSIRDYKAKQMIPDACTKALEIASATAKKLPK</sequence>
<gene>
    <name evidence="3" type="ORF">DE4585_03846</name>
</gene>
<evidence type="ECO:0000313" key="3">
    <source>
        <dbReference type="EMBL" id="TDZ80095.1"/>
    </source>
</evidence>
<feature type="signal peptide" evidence="2">
    <location>
        <begin position="1"/>
        <end position="28"/>
    </location>
</feature>
<feature type="chain" id="PRO_5039077177" description="DUF3558 domain-containing protein" evidence="2">
    <location>
        <begin position="29"/>
        <end position="201"/>
    </location>
</feature>
<name>A0A4R8S244_9MYCO</name>
<evidence type="ECO:0008006" key="5">
    <source>
        <dbReference type="Google" id="ProtNLM"/>
    </source>
</evidence>